<keyword evidence="5" id="KW-0862">Zinc</keyword>
<keyword evidence="7" id="KW-0406">Ion transport</keyword>
<keyword evidence="6 9" id="KW-1133">Transmembrane helix</keyword>
<evidence type="ECO:0000256" key="5">
    <source>
        <dbReference type="ARBA" id="ARBA00022906"/>
    </source>
</evidence>
<feature type="transmembrane region" description="Helical" evidence="9">
    <location>
        <begin position="48"/>
        <end position="65"/>
    </location>
</feature>
<comment type="similarity">
    <text evidence="2">Belongs to the cation diffusion facilitator (CDF) transporter (TC 2.A.4) family. SLC30A subfamily.</text>
</comment>
<feature type="transmembrane region" description="Helical" evidence="9">
    <location>
        <begin position="18"/>
        <end position="42"/>
    </location>
</feature>
<evidence type="ECO:0000256" key="4">
    <source>
        <dbReference type="ARBA" id="ARBA00022692"/>
    </source>
</evidence>
<reference evidence="12 13" key="1">
    <citation type="journal article" date="2013" name="PLoS ONE">
        <title>Genomic analysis of Melioribacter roseus, facultatively anaerobic organotrophic bacterium representing a novel deep lineage within Bacteriodetes/Chlorobi group.</title>
        <authorList>
            <person name="Kadnikov V.V."/>
            <person name="Mardanov A.V."/>
            <person name="Podosokorskaya O.A."/>
            <person name="Gavrilov S.N."/>
            <person name="Kublanov I.V."/>
            <person name="Beletsky A.V."/>
            <person name="Bonch-Osmolovskaya E.A."/>
            <person name="Ravin N.V."/>
        </authorList>
    </citation>
    <scope>NUCLEOTIDE SEQUENCE [LARGE SCALE GENOMIC DNA]</scope>
    <source>
        <strain evidence="13">JCM 17771 / P3M-2</strain>
    </source>
</reference>
<protein>
    <submittedName>
        <fullName evidence="12">Cation diffusion facilitator family transporter</fullName>
    </submittedName>
</protein>
<dbReference type="AlphaFoldDB" id="I6ZQV9"/>
<evidence type="ECO:0000259" key="10">
    <source>
        <dbReference type="Pfam" id="PF01545"/>
    </source>
</evidence>
<dbReference type="PANTHER" id="PTHR11562:SF17">
    <property type="entry name" value="RE54080P-RELATED"/>
    <property type="match status" value="1"/>
</dbReference>
<evidence type="ECO:0000313" key="13">
    <source>
        <dbReference type="Proteomes" id="UP000009011"/>
    </source>
</evidence>
<evidence type="ECO:0000256" key="9">
    <source>
        <dbReference type="SAM" id="Phobius"/>
    </source>
</evidence>
<dbReference type="HOGENOM" id="CLU_013430_0_0_10"/>
<accession>I6ZQV9</accession>
<dbReference type="InterPro" id="IPR027470">
    <property type="entry name" value="Cation_efflux_CTD"/>
</dbReference>
<keyword evidence="4 9" id="KW-0812">Transmembrane</keyword>
<evidence type="ECO:0000259" key="11">
    <source>
        <dbReference type="Pfam" id="PF16916"/>
    </source>
</evidence>
<evidence type="ECO:0000313" key="12">
    <source>
        <dbReference type="EMBL" id="AFN74439.1"/>
    </source>
</evidence>
<dbReference type="InterPro" id="IPR050681">
    <property type="entry name" value="CDF/SLC30A"/>
</dbReference>
<evidence type="ECO:0000256" key="8">
    <source>
        <dbReference type="ARBA" id="ARBA00023136"/>
    </source>
</evidence>
<feature type="domain" description="Cation efflux protein transmembrane" evidence="10">
    <location>
        <begin position="18"/>
        <end position="209"/>
    </location>
</feature>
<dbReference type="PATRIC" id="fig|1191523.3.peg.1277"/>
<dbReference type="OrthoDB" id="9809646at2"/>
<dbReference type="SUPFAM" id="SSF161111">
    <property type="entry name" value="Cation efflux protein transmembrane domain-like"/>
    <property type="match status" value="1"/>
</dbReference>
<evidence type="ECO:0000256" key="1">
    <source>
        <dbReference type="ARBA" id="ARBA00004141"/>
    </source>
</evidence>
<sequence length="302" mass="33864">MGHNHSHSDVLTATKGRLIFVILLNLVITAAEVIGGLISGSLALISDALHNFSDSISIVISYIALKLKHRQNSPRHTFGLKRAEILAAVINSAVLIVISFYLFYEAVKRFSEPVVIEPGIMSIVALVGLLANLLAVLLLRKDSKSSMNIRSSYLHLLGDTISSVAVLGGGIAIILWQIHWIDPLLTILIGVYIIRESYSILLEAIHVLMEGAPTNISIEEIQLEVEKFPEVENIHHIHMWMVGENDIHLEAHVNVQDMKISESDRLRKKIIDRLHDRFDIHHITLQFECNQCPESDLIEQHR</sequence>
<dbReference type="InterPro" id="IPR036837">
    <property type="entry name" value="Cation_efflux_CTD_sf"/>
</dbReference>
<dbReference type="KEGG" id="mro:MROS_1202"/>
<feature type="domain" description="Cation efflux protein cytoplasmic" evidence="11">
    <location>
        <begin position="214"/>
        <end position="288"/>
    </location>
</feature>
<organism evidence="12 13">
    <name type="scientific">Melioribacter roseus (strain DSM 23840 / JCM 17771 / VKM B-2668 / P3M-2)</name>
    <dbReference type="NCBI Taxonomy" id="1191523"/>
    <lineage>
        <taxon>Bacteria</taxon>
        <taxon>Pseudomonadati</taxon>
        <taxon>Ignavibacteriota</taxon>
        <taxon>Ignavibacteria</taxon>
        <taxon>Ignavibacteriales</taxon>
        <taxon>Melioribacteraceae</taxon>
        <taxon>Melioribacter</taxon>
    </lineage>
</organism>
<proteinExistence type="inferred from homology"/>
<dbReference type="STRING" id="1191523.MROS_1202"/>
<dbReference type="InterPro" id="IPR058533">
    <property type="entry name" value="Cation_efflux_TM"/>
</dbReference>
<feature type="transmembrane region" description="Helical" evidence="9">
    <location>
        <begin position="119"/>
        <end position="139"/>
    </location>
</feature>
<dbReference type="GO" id="GO:0005385">
    <property type="term" value="F:zinc ion transmembrane transporter activity"/>
    <property type="evidence" value="ECO:0007669"/>
    <property type="project" value="TreeGrafter"/>
</dbReference>
<evidence type="ECO:0000256" key="3">
    <source>
        <dbReference type="ARBA" id="ARBA00022448"/>
    </source>
</evidence>
<evidence type="ECO:0000256" key="7">
    <source>
        <dbReference type="ARBA" id="ARBA00023065"/>
    </source>
</evidence>
<name>I6ZQV9_MELRP</name>
<dbReference type="Gene3D" id="1.20.1510.10">
    <property type="entry name" value="Cation efflux protein transmembrane domain"/>
    <property type="match status" value="1"/>
</dbReference>
<feature type="transmembrane region" description="Helical" evidence="9">
    <location>
        <begin position="160"/>
        <end position="178"/>
    </location>
</feature>
<feature type="transmembrane region" description="Helical" evidence="9">
    <location>
        <begin position="85"/>
        <end position="104"/>
    </location>
</feature>
<dbReference type="InterPro" id="IPR002524">
    <property type="entry name" value="Cation_efflux"/>
</dbReference>
<keyword evidence="5" id="KW-0864">Zinc transport</keyword>
<dbReference type="PANTHER" id="PTHR11562">
    <property type="entry name" value="CATION EFFLUX PROTEIN/ ZINC TRANSPORTER"/>
    <property type="match status" value="1"/>
</dbReference>
<dbReference type="SUPFAM" id="SSF160240">
    <property type="entry name" value="Cation efflux protein cytoplasmic domain-like"/>
    <property type="match status" value="1"/>
</dbReference>
<dbReference type="Gene3D" id="3.30.70.1350">
    <property type="entry name" value="Cation efflux protein, cytoplasmic domain"/>
    <property type="match status" value="1"/>
</dbReference>
<dbReference type="NCBIfam" id="TIGR01297">
    <property type="entry name" value="CDF"/>
    <property type="match status" value="1"/>
</dbReference>
<dbReference type="InterPro" id="IPR027469">
    <property type="entry name" value="Cation_efflux_TMD_sf"/>
</dbReference>
<dbReference type="Pfam" id="PF16916">
    <property type="entry name" value="ZT_dimer"/>
    <property type="match status" value="1"/>
</dbReference>
<evidence type="ECO:0000256" key="6">
    <source>
        <dbReference type="ARBA" id="ARBA00022989"/>
    </source>
</evidence>
<keyword evidence="13" id="KW-1185">Reference proteome</keyword>
<comment type="subcellular location">
    <subcellularLocation>
        <location evidence="1">Membrane</location>
        <topology evidence="1">Multi-pass membrane protein</topology>
    </subcellularLocation>
</comment>
<dbReference type="eggNOG" id="COG1230">
    <property type="taxonomic scope" value="Bacteria"/>
</dbReference>
<dbReference type="Proteomes" id="UP000009011">
    <property type="component" value="Chromosome"/>
</dbReference>
<keyword evidence="3" id="KW-0813">Transport</keyword>
<keyword evidence="8 9" id="KW-0472">Membrane</keyword>
<dbReference type="EMBL" id="CP003557">
    <property type="protein sequence ID" value="AFN74439.1"/>
    <property type="molecule type" value="Genomic_DNA"/>
</dbReference>
<gene>
    <name evidence="12" type="ordered locus">MROS_1202</name>
</gene>
<dbReference type="Pfam" id="PF01545">
    <property type="entry name" value="Cation_efflux"/>
    <property type="match status" value="1"/>
</dbReference>
<evidence type="ECO:0000256" key="2">
    <source>
        <dbReference type="ARBA" id="ARBA00008873"/>
    </source>
</evidence>
<dbReference type="RefSeq" id="WP_014855875.1">
    <property type="nucleotide sequence ID" value="NC_018178.1"/>
</dbReference>
<dbReference type="GO" id="GO:0005886">
    <property type="term" value="C:plasma membrane"/>
    <property type="evidence" value="ECO:0007669"/>
    <property type="project" value="TreeGrafter"/>
</dbReference>